<evidence type="ECO:0008006" key="5">
    <source>
        <dbReference type="Google" id="ProtNLM"/>
    </source>
</evidence>
<sequence>MQTSQTPSNPWYREPWPWFLMAGPFLAMAGCMVTIYLAMTNFADQAITEGGTRRGLVVERASVPAQPAGGMATPATAHTTVDTAAAPSR</sequence>
<gene>
    <name evidence="3" type="ORF">CAL15_11730</name>
</gene>
<dbReference type="RefSeq" id="WP_232468189.1">
    <property type="nucleotide sequence ID" value="NZ_CP021111.1"/>
</dbReference>
<keyword evidence="2" id="KW-0472">Membrane</keyword>
<organism evidence="3 4">
    <name type="scientific">Bordetella genomosp. 13</name>
    <dbReference type="NCBI Taxonomy" id="463040"/>
    <lineage>
        <taxon>Bacteria</taxon>
        <taxon>Pseudomonadati</taxon>
        <taxon>Pseudomonadota</taxon>
        <taxon>Betaproteobacteria</taxon>
        <taxon>Burkholderiales</taxon>
        <taxon>Alcaligenaceae</taxon>
        <taxon>Bordetella</taxon>
    </lineage>
</organism>
<feature type="compositionally biased region" description="Low complexity" evidence="1">
    <location>
        <begin position="72"/>
        <end position="89"/>
    </location>
</feature>
<evidence type="ECO:0000256" key="2">
    <source>
        <dbReference type="SAM" id="Phobius"/>
    </source>
</evidence>
<keyword evidence="4" id="KW-1185">Reference proteome</keyword>
<evidence type="ECO:0000313" key="4">
    <source>
        <dbReference type="Proteomes" id="UP000194161"/>
    </source>
</evidence>
<evidence type="ECO:0000256" key="1">
    <source>
        <dbReference type="SAM" id="MobiDB-lite"/>
    </source>
</evidence>
<accession>A0A1W6ZCF5</accession>
<dbReference type="Pfam" id="PF05751">
    <property type="entry name" value="FixH"/>
    <property type="match status" value="1"/>
</dbReference>
<keyword evidence="2" id="KW-1133">Transmembrane helix</keyword>
<dbReference type="KEGG" id="bgm:CAL15_11730"/>
<dbReference type="EMBL" id="CP021111">
    <property type="protein sequence ID" value="ARP94987.1"/>
    <property type="molecule type" value="Genomic_DNA"/>
</dbReference>
<feature type="transmembrane region" description="Helical" evidence="2">
    <location>
        <begin position="16"/>
        <end position="38"/>
    </location>
</feature>
<reference evidence="3 4" key="1">
    <citation type="submission" date="2017-05" db="EMBL/GenBank/DDBJ databases">
        <title>Complete and WGS of Bordetella genogroups.</title>
        <authorList>
            <person name="Spilker T."/>
            <person name="LiPuma J."/>
        </authorList>
    </citation>
    <scope>NUCLEOTIDE SEQUENCE [LARGE SCALE GENOMIC DNA]</scope>
    <source>
        <strain evidence="3 4">AU7206</strain>
    </source>
</reference>
<protein>
    <recommendedName>
        <fullName evidence="5">Nitrogen fixation protein FixH</fullName>
    </recommendedName>
</protein>
<keyword evidence="2" id="KW-0812">Transmembrane</keyword>
<dbReference type="STRING" id="463040.CAL15_11730"/>
<dbReference type="Proteomes" id="UP000194161">
    <property type="component" value="Chromosome"/>
</dbReference>
<dbReference type="InterPro" id="IPR008620">
    <property type="entry name" value="FixH"/>
</dbReference>
<feature type="region of interest" description="Disordered" evidence="1">
    <location>
        <begin position="66"/>
        <end position="89"/>
    </location>
</feature>
<proteinExistence type="predicted"/>
<name>A0A1W6ZCF5_9BORD</name>
<evidence type="ECO:0000313" key="3">
    <source>
        <dbReference type="EMBL" id="ARP94987.1"/>
    </source>
</evidence>
<dbReference type="AlphaFoldDB" id="A0A1W6ZCF5"/>